<dbReference type="CDD" id="cd03469">
    <property type="entry name" value="Rieske_RO_Alpha_N"/>
    <property type="match status" value="1"/>
</dbReference>
<comment type="cofactor">
    <cofactor evidence="1">
        <name>Fe cation</name>
        <dbReference type="ChEBI" id="CHEBI:24875"/>
    </cofactor>
</comment>
<dbReference type="SUPFAM" id="SSF55961">
    <property type="entry name" value="Bet v1-like"/>
    <property type="match status" value="1"/>
</dbReference>
<dbReference type="EC" id="1.14.12.1" evidence="8"/>
<keyword evidence="6" id="KW-0411">Iron-sulfur</keyword>
<dbReference type="SUPFAM" id="SSF50022">
    <property type="entry name" value="ISP domain"/>
    <property type="match status" value="1"/>
</dbReference>
<evidence type="ECO:0000256" key="2">
    <source>
        <dbReference type="ARBA" id="ARBA00022714"/>
    </source>
</evidence>
<dbReference type="Gene3D" id="2.102.10.10">
    <property type="entry name" value="Rieske [2Fe-2S] iron-sulphur domain"/>
    <property type="match status" value="1"/>
</dbReference>
<dbReference type="PROSITE" id="PS51296">
    <property type="entry name" value="RIESKE"/>
    <property type="match status" value="1"/>
</dbReference>
<dbReference type="Pfam" id="PF00355">
    <property type="entry name" value="Rieske"/>
    <property type="match status" value="1"/>
</dbReference>
<keyword evidence="8" id="KW-0223">Dioxygenase</keyword>
<gene>
    <name evidence="8" type="primary">andAc</name>
    <name evidence="8" type="ORF">BOA8489_01976</name>
</gene>
<name>A0A238J0L6_9RHOB</name>
<dbReference type="Pfam" id="PF00848">
    <property type="entry name" value="Ring_hydroxyl_A"/>
    <property type="match status" value="1"/>
</dbReference>
<dbReference type="AlphaFoldDB" id="A0A238J0L6"/>
<dbReference type="GO" id="GO:0018618">
    <property type="term" value="F:anthranilate 1,2-dioxygenase (deaminating, decarboxylating) activity"/>
    <property type="evidence" value="ECO:0007669"/>
    <property type="project" value="UniProtKB-EC"/>
</dbReference>
<evidence type="ECO:0000256" key="6">
    <source>
        <dbReference type="ARBA" id="ARBA00023014"/>
    </source>
</evidence>
<evidence type="ECO:0000313" key="8">
    <source>
        <dbReference type="EMBL" id="SMX23863.1"/>
    </source>
</evidence>
<evidence type="ECO:0000256" key="5">
    <source>
        <dbReference type="ARBA" id="ARBA00023004"/>
    </source>
</evidence>
<dbReference type="InterPro" id="IPR017941">
    <property type="entry name" value="Rieske_2Fe-2S"/>
</dbReference>
<dbReference type="RefSeq" id="WP_093973843.1">
    <property type="nucleotide sequence ID" value="NZ_FXXQ01000006.1"/>
</dbReference>
<evidence type="ECO:0000313" key="9">
    <source>
        <dbReference type="Proteomes" id="UP000201838"/>
    </source>
</evidence>
<organism evidence="8 9">
    <name type="scientific">Boseongicola aestuarii</name>
    <dbReference type="NCBI Taxonomy" id="1470561"/>
    <lineage>
        <taxon>Bacteria</taxon>
        <taxon>Pseudomonadati</taxon>
        <taxon>Pseudomonadota</taxon>
        <taxon>Alphaproteobacteria</taxon>
        <taxon>Rhodobacterales</taxon>
        <taxon>Paracoccaceae</taxon>
        <taxon>Boseongicola</taxon>
    </lineage>
</organism>
<reference evidence="8 9" key="1">
    <citation type="submission" date="2017-05" db="EMBL/GenBank/DDBJ databases">
        <authorList>
            <person name="Song R."/>
            <person name="Chenine A.L."/>
            <person name="Ruprecht R.M."/>
        </authorList>
    </citation>
    <scope>NUCLEOTIDE SEQUENCE [LARGE SCALE GENOMIC DNA]</scope>
    <source>
        <strain evidence="8 9">CECT 8489</strain>
    </source>
</reference>
<evidence type="ECO:0000256" key="3">
    <source>
        <dbReference type="ARBA" id="ARBA00022723"/>
    </source>
</evidence>
<dbReference type="Proteomes" id="UP000201838">
    <property type="component" value="Unassembled WGS sequence"/>
</dbReference>
<dbReference type="InterPro" id="IPR015879">
    <property type="entry name" value="Ring_hydroxy_dOase_asu_C_dom"/>
</dbReference>
<dbReference type="OrthoDB" id="7456916at2"/>
<proteinExistence type="predicted"/>
<keyword evidence="3" id="KW-0479">Metal-binding</keyword>
<dbReference type="PANTHER" id="PTHR43756">
    <property type="entry name" value="CHOLINE MONOOXYGENASE, CHLOROPLASTIC"/>
    <property type="match status" value="1"/>
</dbReference>
<sequence>MRIEDLSTVLQPVAVANGLPNAFYTSDEIYAAERDALWFSSWAGICAEAEVAEPGDARPVDFLGVPLFLLRGKDGVLRVFQNICRHRGMILVTEPRRIEGAIRCPYHSWCYSHKGALVATPHVGGPGRNSHPDIKRDELGLIEVRSHVWLGIVYINLSGDAPEFTELHRDLIARWAEFDVPMYHGGADSTFTLDCKTNWKLAVENYSESYHLPWVHPGLNSYSRLEDHYNIEIEGKFSGQGTEVYRQIKGDNGQVFPDFPNLSDKWDTGGEYITVTPNVMLGVQRDHVFAIILEAKGPRLTREHVHIFYATPDTSEALRKKNAHLWEGVFIEDIGVVEGMQAARGAPGFDGGRFSPAMDGPTHVFHRWVASRMMSAQHAAE</sequence>
<keyword evidence="2" id="KW-0001">2Fe-2S</keyword>
<protein>
    <submittedName>
        <fullName evidence="8">Anthranilate 1,2-dioxygenase large subunit</fullName>
        <ecNumber evidence="8">1.14.12.1</ecNumber>
    </submittedName>
</protein>
<dbReference type="Gene3D" id="3.90.380.10">
    <property type="entry name" value="Naphthalene 1,2-dioxygenase Alpha Subunit, Chain A, domain 1"/>
    <property type="match status" value="1"/>
</dbReference>
<dbReference type="EMBL" id="FXXQ01000006">
    <property type="protein sequence ID" value="SMX23863.1"/>
    <property type="molecule type" value="Genomic_DNA"/>
</dbReference>
<evidence type="ECO:0000256" key="1">
    <source>
        <dbReference type="ARBA" id="ARBA00001962"/>
    </source>
</evidence>
<dbReference type="PRINTS" id="PR00090">
    <property type="entry name" value="RNGDIOXGNASE"/>
</dbReference>
<evidence type="ECO:0000259" key="7">
    <source>
        <dbReference type="PROSITE" id="PS51296"/>
    </source>
</evidence>
<dbReference type="GO" id="GO:0005506">
    <property type="term" value="F:iron ion binding"/>
    <property type="evidence" value="ECO:0007669"/>
    <property type="project" value="InterPro"/>
</dbReference>
<dbReference type="CDD" id="cd00680">
    <property type="entry name" value="RHO_alpha_C"/>
    <property type="match status" value="1"/>
</dbReference>
<keyword evidence="5" id="KW-0408">Iron</keyword>
<feature type="domain" description="Rieske" evidence="7">
    <location>
        <begin position="44"/>
        <end position="155"/>
    </location>
</feature>
<keyword evidence="4 8" id="KW-0560">Oxidoreductase</keyword>
<keyword evidence="9" id="KW-1185">Reference proteome</keyword>
<dbReference type="InterPro" id="IPR036922">
    <property type="entry name" value="Rieske_2Fe-2S_sf"/>
</dbReference>
<evidence type="ECO:0000256" key="4">
    <source>
        <dbReference type="ARBA" id="ARBA00023002"/>
    </source>
</evidence>
<dbReference type="GO" id="GO:0051537">
    <property type="term" value="F:2 iron, 2 sulfur cluster binding"/>
    <property type="evidence" value="ECO:0007669"/>
    <property type="project" value="UniProtKB-KW"/>
</dbReference>
<dbReference type="InterPro" id="IPR001663">
    <property type="entry name" value="Rng_hydr_dOase-A"/>
</dbReference>
<accession>A0A238J0L6</accession>
<dbReference type="PANTHER" id="PTHR43756:SF5">
    <property type="entry name" value="CHOLINE MONOOXYGENASE, CHLOROPLASTIC"/>
    <property type="match status" value="1"/>
</dbReference>